<dbReference type="PRINTS" id="PR00344">
    <property type="entry name" value="BCTRLSENSOR"/>
</dbReference>
<evidence type="ECO:0000256" key="10">
    <source>
        <dbReference type="ARBA" id="ARBA00022989"/>
    </source>
</evidence>
<dbReference type="InterPro" id="IPR003661">
    <property type="entry name" value="HisK_dim/P_dom"/>
</dbReference>
<dbReference type="InterPro" id="IPR000014">
    <property type="entry name" value="PAS"/>
</dbReference>
<keyword evidence="17" id="KW-1185">Reference proteome</keyword>
<dbReference type="PROSITE" id="PS50113">
    <property type="entry name" value="PAC"/>
    <property type="match status" value="1"/>
</dbReference>
<dbReference type="PANTHER" id="PTHR42878">
    <property type="entry name" value="TWO-COMPONENT HISTIDINE KINASE"/>
    <property type="match status" value="1"/>
</dbReference>
<evidence type="ECO:0000256" key="7">
    <source>
        <dbReference type="ARBA" id="ARBA00022741"/>
    </source>
</evidence>
<dbReference type="PROSITE" id="PS50109">
    <property type="entry name" value="HIS_KIN"/>
    <property type="match status" value="1"/>
</dbReference>
<dbReference type="NCBIfam" id="TIGR00229">
    <property type="entry name" value="sensory_box"/>
    <property type="match status" value="1"/>
</dbReference>
<dbReference type="Proteomes" id="UP000662783">
    <property type="component" value="Chromosome"/>
</dbReference>
<dbReference type="GO" id="GO:0007234">
    <property type="term" value="P:osmosensory signaling via phosphorelay pathway"/>
    <property type="evidence" value="ECO:0007669"/>
    <property type="project" value="TreeGrafter"/>
</dbReference>
<sequence length="374" mass="42873">MTINYLEGLSLAGLEGEDMFHSIVEKSNDIILITDDEYVIKYINGSVRRKLGTRPEEALGKSLFEFINPEKQNSLRDFVNRRDNSKESKLTEICLLAKKGGTLYFDVTISNLLKNEEVGGLVITLHDITDRKIAEEKLRKANNELDQFIYKTSHDLRAPLLSALGLVELARQDPEKEKHDYLGMIRKSLLKLDHFIEDINSFYRNEKLAIRNERIDFEEIIKEELDQLTNFYNADHVAVTYNINRISDLYSDSVRVKTILTNVISNAFKYSDKGKQESYLKINIQVTPDECNIKVEDNGIGIRQQYLNYIFDIFYRADENAKGSGLGLYIVKDTVDKLGGQIRVQSEYGKGTSFTISIPNFLNTEVHARAFSLN</sequence>
<dbReference type="FunFam" id="3.30.565.10:FF:000006">
    <property type="entry name" value="Sensor histidine kinase WalK"/>
    <property type="match status" value="1"/>
</dbReference>
<evidence type="ECO:0000256" key="4">
    <source>
        <dbReference type="ARBA" id="ARBA00022553"/>
    </source>
</evidence>
<dbReference type="Pfam" id="PF00512">
    <property type="entry name" value="HisKA"/>
    <property type="match status" value="1"/>
</dbReference>
<dbReference type="Gene3D" id="1.10.287.130">
    <property type="match status" value="1"/>
</dbReference>
<keyword evidence="4" id="KW-0597">Phosphoprotein</keyword>
<dbReference type="InterPro" id="IPR003594">
    <property type="entry name" value="HATPase_dom"/>
</dbReference>
<dbReference type="Gene3D" id="3.30.450.20">
    <property type="entry name" value="PAS domain"/>
    <property type="match status" value="1"/>
</dbReference>
<dbReference type="InterPro" id="IPR036890">
    <property type="entry name" value="HATPase_C_sf"/>
</dbReference>
<protein>
    <recommendedName>
        <fullName evidence="3">histidine kinase</fullName>
        <ecNumber evidence="3">2.7.13.3</ecNumber>
    </recommendedName>
</protein>
<keyword evidence="10" id="KW-1133">Transmembrane helix</keyword>
<dbReference type="InterPro" id="IPR000700">
    <property type="entry name" value="PAS-assoc_C"/>
</dbReference>
<dbReference type="InterPro" id="IPR036097">
    <property type="entry name" value="HisK_dim/P_sf"/>
</dbReference>
<dbReference type="EMBL" id="CP070608">
    <property type="protein sequence ID" value="QSE97756.1"/>
    <property type="molecule type" value="Genomic_DNA"/>
</dbReference>
<dbReference type="CDD" id="cd00082">
    <property type="entry name" value="HisKA"/>
    <property type="match status" value="1"/>
</dbReference>
<dbReference type="InterPro" id="IPR005467">
    <property type="entry name" value="His_kinase_dom"/>
</dbReference>
<dbReference type="GO" id="GO:0030295">
    <property type="term" value="F:protein kinase activator activity"/>
    <property type="evidence" value="ECO:0007669"/>
    <property type="project" value="TreeGrafter"/>
</dbReference>
<dbReference type="SMART" id="SM00091">
    <property type="entry name" value="PAS"/>
    <property type="match status" value="1"/>
</dbReference>
<dbReference type="PANTHER" id="PTHR42878:SF7">
    <property type="entry name" value="SENSOR HISTIDINE KINASE GLRK"/>
    <property type="match status" value="1"/>
</dbReference>
<dbReference type="SMART" id="SM00387">
    <property type="entry name" value="HATPase_c"/>
    <property type="match status" value="1"/>
</dbReference>
<dbReference type="InterPro" id="IPR050351">
    <property type="entry name" value="BphY/WalK/GraS-like"/>
</dbReference>
<keyword evidence="5" id="KW-0808">Transferase</keyword>
<name>A0A974WGA5_9BACT</name>
<dbReference type="CDD" id="cd00130">
    <property type="entry name" value="PAS"/>
    <property type="match status" value="1"/>
</dbReference>
<dbReference type="CDD" id="cd00075">
    <property type="entry name" value="HATPase"/>
    <property type="match status" value="1"/>
</dbReference>
<evidence type="ECO:0000256" key="11">
    <source>
        <dbReference type="ARBA" id="ARBA00023012"/>
    </source>
</evidence>
<evidence type="ECO:0000313" key="16">
    <source>
        <dbReference type="EMBL" id="QSE97756.1"/>
    </source>
</evidence>
<dbReference type="SMART" id="SM00388">
    <property type="entry name" value="HisKA"/>
    <property type="match status" value="1"/>
</dbReference>
<comment type="subcellular location">
    <subcellularLocation>
        <location evidence="2">Membrane</location>
        <topology evidence="2">Multi-pass membrane protein</topology>
    </subcellularLocation>
</comment>
<dbReference type="GO" id="GO:0000156">
    <property type="term" value="F:phosphorelay response regulator activity"/>
    <property type="evidence" value="ECO:0007669"/>
    <property type="project" value="TreeGrafter"/>
</dbReference>
<feature type="domain" description="Histidine kinase" evidence="13">
    <location>
        <begin position="151"/>
        <end position="362"/>
    </location>
</feature>
<dbReference type="Pfam" id="PF13426">
    <property type="entry name" value="PAS_9"/>
    <property type="match status" value="1"/>
</dbReference>
<gene>
    <name evidence="16" type="ORF">JR347_01315</name>
</gene>
<comment type="catalytic activity">
    <reaction evidence="1">
        <text>ATP + protein L-histidine = ADP + protein N-phospho-L-histidine.</text>
        <dbReference type="EC" id="2.7.13.3"/>
    </reaction>
</comment>
<dbReference type="GO" id="GO:0005524">
    <property type="term" value="F:ATP binding"/>
    <property type="evidence" value="ECO:0007669"/>
    <property type="project" value="UniProtKB-KW"/>
</dbReference>
<dbReference type="SUPFAM" id="SSF55785">
    <property type="entry name" value="PYP-like sensor domain (PAS domain)"/>
    <property type="match status" value="1"/>
</dbReference>
<keyword evidence="12" id="KW-0472">Membrane</keyword>
<feature type="domain" description="PAS" evidence="14">
    <location>
        <begin position="16"/>
        <end position="86"/>
    </location>
</feature>
<dbReference type="RefSeq" id="WP_205722265.1">
    <property type="nucleotide sequence ID" value="NZ_CP070608.1"/>
</dbReference>
<keyword evidence="8" id="KW-0418">Kinase</keyword>
<dbReference type="InterPro" id="IPR035965">
    <property type="entry name" value="PAS-like_dom_sf"/>
</dbReference>
<dbReference type="Pfam" id="PF02518">
    <property type="entry name" value="HATPase_c"/>
    <property type="match status" value="1"/>
</dbReference>
<feature type="domain" description="PAC" evidence="15">
    <location>
        <begin position="89"/>
        <end position="140"/>
    </location>
</feature>
<evidence type="ECO:0000259" key="15">
    <source>
        <dbReference type="PROSITE" id="PS50113"/>
    </source>
</evidence>
<evidence type="ECO:0000259" key="14">
    <source>
        <dbReference type="PROSITE" id="PS50112"/>
    </source>
</evidence>
<keyword evidence="7" id="KW-0547">Nucleotide-binding</keyword>
<keyword evidence="11" id="KW-0902">Two-component regulatory system</keyword>
<evidence type="ECO:0000256" key="3">
    <source>
        <dbReference type="ARBA" id="ARBA00012438"/>
    </source>
</evidence>
<evidence type="ECO:0000256" key="6">
    <source>
        <dbReference type="ARBA" id="ARBA00022692"/>
    </source>
</evidence>
<dbReference type="KEGG" id="fuv:JR347_01315"/>
<dbReference type="Gene3D" id="3.30.565.10">
    <property type="entry name" value="Histidine kinase-like ATPase, C-terminal domain"/>
    <property type="match status" value="1"/>
</dbReference>
<evidence type="ECO:0000256" key="5">
    <source>
        <dbReference type="ARBA" id="ARBA00022679"/>
    </source>
</evidence>
<evidence type="ECO:0000259" key="13">
    <source>
        <dbReference type="PROSITE" id="PS50109"/>
    </source>
</evidence>
<evidence type="ECO:0000256" key="2">
    <source>
        <dbReference type="ARBA" id="ARBA00004141"/>
    </source>
</evidence>
<evidence type="ECO:0000313" key="17">
    <source>
        <dbReference type="Proteomes" id="UP000662783"/>
    </source>
</evidence>
<dbReference type="GO" id="GO:0000155">
    <property type="term" value="F:phosphorelay sensor kinase activity"/>
    <property type="evidence" value="ECO:0007669"/>
    <property type="project" value="InterPro"/>
</dbReference>
<evidence type="ECO:0000256" key="8">
    <source>
        <dbReference type="ARBA" id="ARBA00022777"/>
    </source>
</evidence>
<dbReference type="PROSITE" id="PS50112">
    <property type="entry name" value="PAS"/>
    <property type="match status" value="1"/>
</dbReference>
<accession>A0A974WGA5</accession>
<evidence type="ECO:0000256" key="9">
    <source>
        <dbReference type="ARBA" id="ARBA00022840"/>
    </source>
</evidence>
<evidence type="ECO:0000256" key="12">
    <source>
        <dbReference type="ARBA" id="ARBA00023136"/>
    </source>
</evidence>
<dbReference type="SUPFAM" id="SSF47384">
    <property type="entry name" value="Homodimeric domain of signal transducing histidine kinase"/>
    <property type="match status" value="1"/>
</dbReference>
<dbReference type="InterPro" id="IPR004358">
    <property type="entry name" value="Sig_transdc_His_kin-like_C"/>
</dbReference>
<dbReference type="SUPFAM" id="SSF55874">
    <property type="entry name" value="ATPase domain of HSP90 chaperone/DNA topoisomerase II/histidine kinase"/>
    <property type="match status" value="1"/>
</dbReference>
<organism evidence="16 17">
    <name type="scientific">Fulvivirga lutea</name>
    <dbReference type="NCBI Taxonomy" id="2810512"/>
    <lineage>
        <taxon>Bacteria</taxon>
        <taxon>Pseudomonadati</taxon>
        <taxon>Bacteroidota</taxon>
        <taxon>Cytophagia</taxon>
        <taxon>Cytophagales</taxon>
        <taxon>Fulvivirgaceae</taxon>
        <taxon>Fulvivirga</taxon>
    </lineage>
</organism>
<keyword evidence="6" id="KW-0812">Transmembrane</keyword>
<dbReference type="EC" id="2.7.13.3" evidence="3"/>
<reference evidence="16" key="1">
    <citation type="submission" date="2021-02" db="EMBL/GenBank/DDBJ databases">
        <title>Fulvivirga sp. S481 isolated from sea water.</title>
        <authorList>
            <person name="Bae S.S."/>
            <person name="Baek K."/>
        </authorList>
    </citation>
    <scope>NUCLEOTIDE SEQUENCE</scope>
    <source>
        <strain evidence="16">S481</strain>
    </source>
</reference>
<proteinExistence type="predicted"/>
<dbReference type="GO" id="GO:0016020">
    <property type="term" value="C:membrane"/>
    <property type="evidence" value="ECO:0007669"/>
    <property type="project" value="UniProtKB-SubCell"/>
</dbReference>
<dbReference type="AlphaFoldDB" id="A0A974WGA5"/>
<keyword evidence="9" id="KW-0067">ATP-binding</keyword>
<evidence type="ECO:0000256" key="1">
    <source>
        <dbReference type="ARBA" id="ARBA00000085"/>
    </source>
</evidence>